<proteinExistence type="predicted"/>
<evidence type="ECO:0000313" key="3">
    <source>
        <dbReference type="Proteomes" id="UP000675880"/>
    </source>
</evidence>
<sequence>MEYRGHPPGDAPRVTGAHRRQEEVVSTVVGQLRVIGEAAPEAGTTGLLQPAEANCARKIGIGRLL</sequence>
<feature type="region of interest" description="Disordered" evidence="1">
    <location>
        <begin position="1"/>
        <end position="20"/>
    </location>
</feature>
<dbReference type="EMBL" id="CAJNBJ010000001">
    <property type="protein sequence ID" value="CAE6689175.1"/>
    <property type="molecule type" value="Genomic_DNA"/>
</dbReference>
<evidence type="ECO:0000256" key="1">
    <source>
        <dbReference type="SAM" id="MobiDB-lite"/>
    </source>
</evidence>
<keyword evidence="3" id="KW-1185">Reference proteome</keyword>
<comment type="caution">
    <text evidence="2">The sequence shown here is derived from an EMBL/GenBank/DDBJ whole genome shotgun (WGS) entry which is preliminary data.</text>
</comment>
<gene>
    <name evidence="2" type="ORF">NSPZN2_10130</name>
</gene>
<organism evidence="2 3">
    <name type="scientific">Nitrospira defluvii</name>
    <dbReference type="NCBI Taxonomy" id="330214"/>
    <lineage>
        <taxon>Bacteria</taxon>
        <taxon>Pseudomonadati</taxon>
        <taxon>Nitrospirota</taxon>
        <taxon>Nitrospiria</taxon>
        <taxon>Nitrospirales</taxon>
        <taxon>Nitrospiraceae</taxon>
        <taxon>Nitrospira</taxon>
    </lineage>
</organism>
<accession>A0ABM8QC54</accession>
<protein>
    <submittedName>
        <fullName evidence="2">Uncharacterized protein</fullName>
    </submittedName>
</protein>
<reference evidence="2 3" key="1">
    <citation type="submission" date="2021-02" db="EMBL/GenBank/DDBJ databases">
        <authorList>
            <person name="Han P."/>
        </authorList>
    </citation>
    <scope>NUCLEOTIDE SEQUENCE [LARGE SCALE GENOMIC DNA]</scope>
    <source>
        <strain evidence="2">Candidatus Nitrospira sp. ZN2</strain>
    </source>
</reference>
<evidence type="ECO:0000313" key="2">
    <source>
        <dbReference type="EMBL" id="CAE6689175.1"/>
    </source>
</evidence>
<dbReference type="Proteomes" id="UP000675880">
    <property type="component" value="Unassembled WGS sequence"/>
</dbReference>
<name>A0ABM8QC54_9BACT</name>